<sequence length="65" mass="6830">MAGYESTTIHTAAHRVSTLVSLVHPDSSKNHLPIALLALLLVTTIAARGRGVSGHTARVVSIDMN</sequence>
<reference evidence="1" key="2">
    <citation type="journal article" date="2022" name="New Phytol.">
        <title>Evolutionary transition to the ectomycorrhizal habit in the genomes of a hyperdiverse lineage of mushroom-forming fungi.</title>
        <authorList>
            <person name="Looney B."/>
            <person name="Miyauchi S."/>
            <person name="Morin E."/>
            <person name="Drula E."/>
            <person name="Courty P.E."/>
            <person name="Kohler A."/>
            <person name="Kuo A."/>
            <person name="LaButti K."/>
            <person name="Pangilinan J."/>
            <person name="Lipzen A."/>
            <person name="Riley R."/>
            <person name="Andreopoulos W."/>
            <person name="He G."/>
            <person name="Johnson J."/>
            <person name="Nolan M."/>
            <person name="Tritt A."/>
            <person name="Barry K.W."/>
            <person name="Grigoriev I.V."/>
            <person name="Nagy L.G."/>
            <person name="Hibbett D."/>
            <person name="Henrissat B."/>
            <person name="Matheny P.B."/>
            <person name="Labbe J."/>
            <person name="Martin F.M."/>
        </authorList>
    </citation>
    <scope>NUCLEOTIDE SEQUENCE</scope>
    <source>
        <strain evidence="1">FP105234-sp</strain>
    </source>
</reference>
<gene>
    <name evidence="1" type="ORF">FA95DRAFT_1561072</name>
</gene>
<dbReference type="Proteomes" id="UP000814033">
    <property type="component" value="Unassembled WGS sequence"/>
</dbReference>
<organism evidence="1 2">
    <name type="scientific">Auriscalpium vulgare</name>
    <dbReference type="NCBI Taxonomy" id="40419"/>
    <lineage>
        <taxon>Eukaryota</taxon>
        <taxon>Fungi</taxon>
        <taxon>Dikarya</taxon>
        <taxon>Basidiomycota</taxon>
        <taxon>Agaricomycotina</taxon>
        <taxon>Agaricomycetes</taxon>
        <taxon>Russulales</taxon>
        <taxon>Auriscalpiaceae</taxon>
        <taxon>Auriscalpium</taxon>
    </lineage>
</organism>
<name>A0ACB8RPF5_9AGAM</name>
<reference evidence="1" key="1">
    <citation type="submission" date="2021-02" db="EMBL/GenBank/DDBJ databases">
        <authorList>
            <consortium name="DOE Joint Genome Institute"/>
            <person name="Ahrendt S."/>
            <person name="Looney B.P."/>
            <person name="Miyauchi S."/>
            <person name="Morin E."/>
            <person name="Drula E."/>
            <person name="Courty P.E."/>
            <person name="Chicoki N."/>
            <person name="Fauchery L."/>
            <person name="Kohler A."/>
            <person name="Kuo A."/>
            <person name="Labutti K."/>
            <person name="Pangilinan J."/>
            <person name="Lipzen A."/>
            <person name="Riley R."/>
            <person name="Andreopoulos W."/>
            <person name="He G."/>
            <person name="Johnson J."/>
            <person name="Barry K.W."/>
            <person name="Grigoriev I.V."/>
            <person name="Nagy L."/>
            <person name="Hibbett D."/>
            <person name="Henrissat B."/>
            <person name="Matheny P.B."/>
            <person name="Labbe J."/>
            <person name="Martin F."/>
        </authorList>
    </citation>
    <scope>NUCLEOTIDE SEQUENCE</scope>
    <source>
        <strain evidence="1">FP105234-sp</strain>
    </source>
</reference>
<comment type="caution">
    <text evidence="1">The sequence shown here is derived from an EMBL/GenBank/DDBJ whole genome shotgun (WGS) entry which is preliminary data.</text>
</comment>
<proteinExistence type="predicted"/>
<evidence type="ECO:0000313" key="1">
    <source>
        <dbReference type="EMBL" id="KAI0045495.1"/>
    </source>
</evidence>
<keyword evidence="2" id="KW-1185">Reference proteome</keyword>
<protein>
    <submittedName>
        <fullName evidence="1">Uncharacterized protein</fullName>
    </submittedName>
</protein>
<accession>A0ACB8RPF5</accession>
<dbReference type="EMBL" id="MU275950">
    <property type="protein sequence ID" value="KAI0045495.1"/>
    <property type="molecule type" value="Genomic_DNA"/>
</dbReference>
<evidence type="ECO:0000313" key="2">
    <source>
        <dbReference type="Proteomes" id="UP000814033"/>
    </source>
</evidence>